<dbReference type="InterPro" id="IPR034753">
    <property type="entry name" value="hSac2"/>
</dbReference>
<sequence>MELFKTDSFYIFKKGENSLWCDRSTGCFIPKTAWSLTEADDPECLGICDGIVGKVSASVFDTRLIVIRESALVGKLHGDHNVYKIKSIAFVPLNLEEVEINLRCCPKHKNIATAAKQSGSIFDIQKNGALSKTWGTLKNAGNSIKNTTQQAAAIAAGTPKRKDGKDKDRFEKQIIEEFHKIFTDTNSFYYSHTTDITNSLQRLCNLENFHKIEESGLWRIVDDRFFWNKHMVDDFIRSNSSLYDPWILPIIQGYIQIEKCKVNVGQYYQSGMLSDKNYEIFTLCIISRRSRFRAGTRYKKRGVDEKGHVANYVETEQLIMYQSHEVSFVQVRGSVPVYWSQPGYKYRPPPRIDKGETENKEAFEKHFSNEIQTYGPICAINLVDQSGHEKVIFDAYSNQVFQYDSSFITYVTFDFHEYCRGMKFENVSVLMNAISDILKEMNYCWRDQHGHICSQNGVFRVNCIDCLDRTNVVQTAIGKAVMEIQFCKLGLTAPESPMPDSIRSTFQLLWANNGDIISKQYAGTNALKGDYTRTGERKISGIMKDGMNSANRYYLNHFKDSIRQSCIDIMHGKQLSEVDLGDIQSYLHKLSNVAIEYLPEDVSICSTPHFALDQEYALANVLYHTFRYYLSRFKDSTRQGTIDLMLGNYVSEENFIVSKGNQPEDDHIATAEHVKLLFEDCKKMLIKQPENTLGIWGLINADPISGDINETEIDSILILTRGSYFVADYDDQVDKIVKFQEVLLQNITSIECGMVEMGKSLFGGSKSKPCLRVNYKVDNMIGYFHMFRSACFGFFNNLPMCIKSTDDEMEYLKAICESLLISFEICQLPQAAFVQGQALEKRKSKIISETVSSNMYLDIVGLPQMTRNVSESQLLALRNVGSKAISNMTQQFSKLNKIGSKFKNKSRAANFSVGQANKSEMSSESEDEGDSSIFQPNVNDPSYGGNTSSSGEIEQGEEASECIVSSNKQDTYLPGVGIVMGSNYDDTKMEPDNLLLPQQDSHLDNIQLTSIMQNVTTRINPDIQINSDIADSGHTFTLERKFSHSFTAVGDSTSSSMISGAKLDKRSNSDYEVTLNISQSQSESALKSKLSNLTSPVASVTKGLVISPFSKFAKGVQNIGSNIDRRLGGQVRHVSEKEMEEHRKLQEKWQDCNTKLIAL</sequence>
<feature type="domain" description="SAC" evidence="2">
    <location>
        <begin position="179"/>
        <end position="523"/>
    </location>
</feature>
<dbReference type="PANTHER" id="PTHR45662">
    <property type="entry name" value="PHOSPHATIDYLINOSITIDE PHOSPHATASE SAC1"/>
    <property type="match status" value="1"/>
</dbReference>
<dbReference type="PROSITE" id="PS50275">
    <property type="entry name" value="SAC"/>
    <property type="match status" value="1"/>
</dbReference>
<dbReference type="EMBL" id="JABFTP020000021">
    <property type="protein sequence ID" value="KAL3268254.1"/>
    <property type="molecule type" value="Genomic_DNA"/>
</dbReference>
<comment type="caution">
    <text evidence="4">The sequence shown here is derived from an EMBL/GenBank/DDBJ whole genome shotgun (WGS) entry which is preliminary data.</text>
</comment>
<feature type="region of interest" description="Disordered" evidence="1">
    <location>
        <begin position="913"/>
        <end position="962"/>
    </location>
</feature>
<evidence type="ECO:0000313" key="5">
    <source>
        <dbReference type="Proteomes" id="UP001516400"/>
    </source>
</evidence>
<name>A0ABD2MPD2_9CUCU</name>
<dbReference type="Proteomes" id="UP001516400">
    <property type="component" value="Unassembled WGS sequence"/>
</dbReference>
<dbReference type="PANTHER" id="PTHR45662:SF8">
    <property type="entry name" value="PHOSPHATIDYLINOSITIDE PHOSPHATASE SAC2"/>
    <property type="match status" value="1"/>
</dbReference>
<dbReference type="AlphaFoldDB" id="A0ABD2MPD2"/>
<protein>
    <recommendedName>
        <fullName evidence="6">Phosphatidylinositide phosphatase SAC2</fullName>
    </recommendedName>
</protein>
<reference evidence="4 5" key="1">
    <citation type="journal article" date="2021" name="BMC Biol.">
        <title>Horizontally acquired antibacterial genes associated with adaptive radiation of ladybird beetles.</title>
        <authorList>
            <person name="Li H.S."/>
            <person name="Tang X.F."/>
            <person name="Huang Y.H."/>
            <person name="Xu Z.Y."/>
            <person name="Chen M.L."/>
            <person name="Du X.Y."/>
            <person name="Qiu B.Y."/>
            <person name="Chen P.T."/>
            <person name="Zhang W."/>
            <person name="Slipinski A."/>
            <person name="Escalona H.E."/>
            <person name="Waterhouse R.M."/>
            <person name="Zwick A."/>
            <person name="Pang H."/>
        </authorList>
    </citation>
    <scope>NUCLEOTIDE SEQUENCE [LARGE SCALE GENOMIC DNA]</scope>
    <source>
        <strain evidence="4">SYSU2018</strain>
    </source>
</reference>
<evidence type="ECO:0000256" key="1">
    <source>
        <dbReference type="SAM" id="MobiDB-lite"/>
    </source>
</evidence>
<dbReference type="InterPro" id="IPR002013">
    <property type="entry name" value="SAC_dom"/>
</dbReference>
<dbReference type="PROSITE" id="PS51791">
    <property type="entry name" value="HSAC2"/>
    <property type="match status" value="1"/>
</dbReference>
<gene>
    <name evidence="4" type="ORF">HHI36_007378</name>
</gene>
<feature type="domain" description="HSac2" evidence="3">
    <location>
        <begin position="668"/>
        <end position="826"/>
    </location>
</feature>
<evidence type="ECO:0000259" key="3">
    <source>
        <dbReference type="PROSITE" id="PS51791"/>
    </source>
</evidence>
<organism evidence="4 5">
    <name type="scientific">Cryptolaemus montrouzieri</name>
    <dbReference type="NCBI Taxonomy" id="559131"/>
    <lineage>
        <taxon>Eukaryota</taxon>
        <taxon>Metazoa</taxon>
        <taxon>Ecdysozoa</taxon>
        <taxon>Arthropoda</taxon>
        <taxon>Hexapoda</taxon>
        <taxon>Insecta</taxon>
        <taxon>Pterygota</taxon>
        <taxon>Neoptera</taxon>
        <taxon>Endopterygota</taxon>
        <taxon>Coleoptera</taxon>
        <taxon>Polyphaga</taxon>
        <taxon>Cucujiformia</taxon>
        <taxon>Coccinelloidea</taxon>
        <taxon>Coccinellidae</taxon>
        <taxon>Scymninae</taxon>
        <taxon>Scymnini</taxon>
        <taxon>Cryptolaemus</taxon>
    </lineage>
</organism>
<evidence type="ECO:0008006" key="6">
    <source>
        <dbReference type="Google" id="ProtNLM"/>
    </source>
</evidence>
<accession>A0ABD2MPD2</accession>
<keyword evidence="5" id="KW-1185">Reference proteome</keyword>
<evidence type="ECO:0000259" key="2">
    <source>
        <dbReference type="PROSITE" id="PS50275"/>
    </source>
</evidence>
<dbReference type="Pfam" id="PF02383">
    <property type="entry name" value="Syja_N"/>
    <property type="match status" value="1"/>
</dbReference>
<feature type="compositionally biased region" description="Polar residues" evidence="1">
    <location>
        <begin position="933"/>
        <end position="952"/>
    </location>
</feature>
<dbReference type="InterPro" id="IPR022158">
    <property type="entry name" value="Inositol_phosphatase"/>
</dbReference>
<dbReference type="Pfam" id="PF12456">
    <property type="entry name" value="hSac2"/>
    <property type="match status" value="1"/>
</dbReference>
<proteinExistence type="predicted"/>
<evidence type="ECO:0000313" key="4">
    <source>
        <dbReference type="EMBL" id="KAL3268254.1"/>
    </source>
</evidence>